<keyword evidence="1" id="KW-1133">Transmembrane helix</keyword>
<dbReference type="AlphaFoldDB" id="E8N5Q2"/>
<feature type="transmembrane region" description="Helical" evidence="1">
    <location>
        <begin position="44"/>
        <end position="68"/>
    </location>
</feature>
<evidence type="ECO:0000313" key="2">
    <source>
        <dbReference type="EMBL" id="BAJ63766.1"/>
    </source>
</evidence>
<evidence type="ECO:0000313" key="3">
    <source>
        <dbReference type="Proteomes" id="UP000008922"/>
    </source>
</evidence>
<keyword evidence="3" id="KW-1185">Reference proteome</keyword>
<keyword evidence="1" id="KW-0812">Transmembrane</keyword>
<proteinExistence type="predicted"/>
<dbReference type="InParanoid" id="E8N5Q2"/>
<reference evidence="2 3" key="1">
    <citation type="submission" date="2010-12" db="EMBL/GenBank/DDBJ databases">
        <title>Whole genome sequence of Anaerolinea thermophila UNI-1.</title>
        <authorList>
            <person name="Narita-Yamada S."/>
            <person name="Kishi E."/>
            <person name="Watanabe Y."/>
            <person name="Takasaki K."/>
            <person name="Ankai A."/>
            <person name="Oguchi A."/>
            <person name="Fukui S."/>
            <person name="Takahashi M."/>
            <person name="Yashiro I."/>
            <person name="Hosoyama A."/>
            <person name="Sekiguchi Y."/>
            <person name="Hanada S."/>
            <person name="Fujita N."/>
        </authorList>
    </citation>
    <scope>NUCLEOTIDE SEQUENCE [LARGE SCALE GENOMIC DNA]</scope>
    <source>
        <strain evidence="3">DSM 14523 / JCM 11388 / NBRC 100420 / UNI-1</strain>
    </source>
</reference>
<organism evidence="2 3">
    <name type="scientific">Anaerolinea thermophila (strain DSM 14523 / JCM 11388 / NBRC 100420 / UNI-1)</name>
    <dbReference type="NCBI Taxonomy" id="926569"/>
    <lineage>
        <taxon>Bacteria</taxon>
        <taxon>Bacillati</taxon>
        <taxon>Chloroflexota</taxon>
        <taxon>Anaerolineae</taxon>
        <taxon>Anaerolineales</taxon>
        <taxon>Anaerolineaceae</taxon>
        <taxon>Anaerolinea</taxon>
    </lineage>
</organism>
<dbReference type="KEGG" id="atm:ANT_17400"/>
<gene>
    <name evidence="2" type="ordered locus">ANT_17400</name>
</gene>
<evidence type="ECO:0000256" key="1">
    <source>
        <dbReference type="SAM" id="Phobius"/>
    </source>
</evidence>
<protein>
    <submittedName>
        <fullName evidence="2">Uncharacterized protein</fullName>
    </submittedName>
</protein>
<dbReference type="STRING" id="926569.ANT_17400"/>
<dbReference type="RefSeq" id="WP_013560144.1">
    <property type="nucleotide sequence ID" value="NC_014960.1"/>
</dbReference>
<dbReference type="Proteomes" id="UP000008922">
    <property type="component" value="Chromosome"/>
</dbReference>
<dbReference type="HOGENOM" id="CLU_2766838_0_0_0"/>
<keyword evidence="1" id="KW-0472">Membrane</keyword>
<name>E8N5Q2_ANATU</name>
<accession>E8N5Q2</accession>
<dbReference type="EMBL" id="AP012029">
    <property type="protein sequence ID" value="BAJ63766.1"/>
    <property type="molecule type" value="Genomic_DNA"/>
</dbReference>
<sequence>MRPSLTSQMELLAYNLVITALNRSTFIRTITRLVLSGSHQSKEWLWLVGLLACGVFGFVFGFCLVFFLG</sequence>